<keyword evidence="1" id="KW-0276">Fatty acid metabolism</keyword>
<dbReference type="InterPro" id="IPR002582">
    <property type="entry name" value="ACPS"/>
</dbReference>
<protein>
    <recommendedName>
        <fullName evidence="1">Holo-[acyl-carrier-protein] synthase</fullName>
        <shortName evidence="1">Holo-ACP synthase</shortName>
        <ecNumber evidence="1">2.7.8.7</ecNumber>
    </recommendedName>
    <alternativeName>
        <fullName evidence="1">4'-phosphopantetheinyl transferase AcpS</fullName>
    </alternativeName>
</protein>
<dbReference type="InterPro" id="IPR037143">
    <property type="entry name" value="4-PPantetheinyl_Trfase_dom_sf"/>
</dbReference>
<evidence type="ECO:0000256" key="1">
    <source>
        <dbReference type="HAMAP-Rule" id="MF_00101"/>
    </source>
</evidence>
<dbReference type="HAMAP" id="MF_00101">
    <property type="entry name" value="AcpS"/>
    <property type="match status" value="1"/>
</dbReference>
<keyword evidence="4" id="KW-1185">Reference proteome</keyword>
<dbReference type="EC" id="2.7.8.7" evidence="1"/>
<evidence type="ECO:0000313" key="3">
    <source>
        <dbReference type="EMBL" id="AQP45094.1"/>
    </source>
</evidence>
<dbReference type="OrthoDB" id="517356at2"/>
<keyword evidence="1" id="KW-0443">Lipid metabolism</keyword>
<keyword evidence="1" id="KW-0275">Fatty acid biosynthesis</keyword>
<dbReference type="NCBIfam" id="TIGR00556">
    <property type="entry name" value="pantethn_trn"/>
    <property type="match status" value="1"/>
</dbReference>
<evidence type="ECO:0000313" key="4">
    <source>
        <dbReference type="Proteomes" id="UP000188324"/>
    </source>
</evidence>
<dbReference type="NCBIfam" id="NF000832">
    <property type="entry name" value="PRK00070.3-2"/>
    <property type="match status" value="1"/>
</dbReference>
<dbReference type="NCBIfam" id="TIGR00516">
    <property type="entry name" value="acpS"/>
    <property type="match status" value="1"/>
</dbReference>
<dbReference type="InterPro" id="IPR004568">
    <property type="entry name" value="Ppantetheine-prot_Trfase_dom"/>
</dbReference>
<dbReference type="RefSeq" id="WP_077342819.1">
    <property type="nucleotide sequence ID" value="NZ_CP019605.1"/>
</dbReference>
<dbReference type="STRING" id="1610493.RPIT_10080"/>
<name>A0A1Q2CG58_9ACTN</name>
<feature type="domain" description="4'-phosphopantetheinyl transferase" evidence="2">
    <location>
        <begin position="4"/>
        <end position="85"/>
    </location>
</feature>
<keyword evidence="1" id="KW-0963">Cytoplasm</keyword>
<dbReference type="GO" id="GO:0000287">
    <property type="term" value="F:magnesium ion binding"/>
    <property type="evidence" value="ECO:0007669"/>
    <property type="project" value="UniProtKB-UniRule"/>
</dbReference>
<gene>
    <name evidence="1" type="primary">acpS</name>
    <name evidence="3" type="ORF">RPIT_10080</name>
</gene>
<evidence type="ECO:0000259" key="2">
    <source>
        <dbReference type="Pfam" id="PF01648"/>
    </source>
</evidence>
<dbReference type="InterPro" id="IPR008278">
    <property type="entry name" value="4-PPantetheinyl_Trfase_dom"/>
</dbReference>
<reference evidence="3 4" key="1">
    <citation type="journal article" date="2016" name="Int. J. Syst. Evol. Microbiol.">
        <title>Tessaracoccus flavus sp. nov., isolated from the drainage system of a lindane-producing factory.</title>
        <authorList>
            <person name="Kumari R."/>
            <person name="Singh P."/>
            <person name="Schumann P."/>
            <person name="Lal R."/>
        </authorList>
    </citation>
    <scope>NUCLEOTIDE SEQUENCE [LARGE SCALE GENOMIC DNA]</scope>
    <source>
        <strain evidence="3 4">RP1T</strain>
    </source>
</reference>
<sequence length="116" mass="12562">MIVGIGTDLCVIERFKTMLERRPGLAERLLTEGERALSIESQAARFAAKEALAKALGSPGGMRWLDCEVIKTDDGEPRFVTSGSVAARIEELGIETIHLSISHDGGFATTMVVCER</sequence>
<dbReference type="EMBL" id="CP019605">
    <property type="protein sequence ID" value="AQP45094.1"/>
    <property type="molecule type" value="Genomic_DNA"/>
</dbReference>
<dbReference type="AlphaFoldDB" id="A0A1Q2CG58"/>
<dbReference type="KEGG" id="tfl:RPIT_10080"/>
<organism evidence="3 4">
    <name type="scientific">Tessaracoccus flavus</name>
    <dbReference type="NCBI Taxonomy" id="1610493"/>
    <lineage>
        <taxon>Bacteria</taxon>
        <taxon>Bacillati</taxon>
        <taxon>Actinomycetota</taxon>
        <taxon>Actinomycetes</taxon>
        <taxon>Propionibacteriales</taxon>
        <taxon>Propionibacteriaceae</taxon>
        <taxon>Tessaracoccus</taxon>
    </lineage>
</organism>
<dbReference type="GO" id="GO:0005737">
    <property type="term" value="C:cytoplasm"/>
    <property type="evidence" value="ECO:0007669"/>
    <property type="project" value="UniProtKB-SubCell"/>
</dbReference>
<comment type="catalytic activity">
    <reaction evidence="1">
        <text>apo-[ACP] + CoA = holo-[ACP] + adenosine 3',5'-bisphosphate + H(+)</text>
        <dbReference type="Rhea" id="RHEA:12068"/>
        <dbReference type="Rhea" id="RHEA-COMP:9685"/>
        <dbReference type="Rhea" id="RHEA-COMP:9690"/>
        <dbReference type="ChEBI" id="CHEBI:15378"/>
        <dbReference type="ChEBI" id="CHEBI:29999"/>
        <dbReference type="ChEBI" id="CHEBI:57287"/>
        <dbReference type="ChEBI" id="CHEBI:58343"/>
        <dbReference type="ChEBI" id="CHEBI:64479"/>
        <dbReference type="EC" id="2.7.8.7"/>
    </reaction>
</comment>
<comment type="similarity">
    <text evidence="1">Belongs to the P-Pant transferase superfamily. AcpS family.</text>
</comment>
<dbReference type="Pfam" id="PF01648">
    <property type="entry name" value="ACPS"/>
    <property type="match status" value="1"/>
</dbReference>
<comment type="function">
    <text evidence="1">Transfers the 4'-phosphopantetheine moiety from coenzyme A to a Ser of acyl-carrier-protein.</text>
</comment>
<keyword evidence="1" id="KW-0808">Transferase</keyword>
<feature type="binding site" evidence="1">
    <location>
        <position position="8"/>
    </location>
    <ligand>
        <name>Mg(2+)</name>
        <dbReference type="ChEBI" id="CHEBI:18420"/>
    </ligand>
</feature>
<dbReference type="Gene3D" id="3.90.470.20">
    <property type="entry name" value="4'-phosphopantetheinyl transferase domain"/>
    <property type="match status" value="1"/>
</dbReference>
<keyword evidence="1" id="KW-0444">Lipid biosynthesis</keyword>
<feature type="binding site" evidence="1">
    <location>
        <position position="50"/>
    </location>
    <ligand>
        <name>Mg(2+)</name>
        <dbReference type="ChEBI" id="CHEBI:18420"/>
    </ligand>
</feature>
<accession>A0A1Q2CG58</accession>
<comment type="subcellular location">
    <subcellularLocation>
        <location evidence="1">Cytoplasm</location>
    </subcellularLocation>
</comment>
<proteinExistence type="inferred from homology"/>
<dbReference type="GO" id="GO:0006633">
    <property type="term" value="P:fatty acid biosynthetic process"/>
    <property type="evidence" value="ECO:0007669"/>
    <property type="project" value="UniProtKB-UniRule"/>
</dbReference>
<dbReference type="GO" id="GO:0008897">
    <property type="term" value="F:holo-[acyl-carrier-protein] synthase activity"/>
    <property type="evidence" value="ECO:0007669"/>
    <property type="project" value="UniProtKB-UniRule"/>
</dbReference>
<keyword evidence="1" id="KW-0460">Magnesium</keyword>
<dbReference type="Proteomes" id="UP000188324">
    <property type="component" value="Chromosome"/>
</dbReference>
<comment type="cofactor">
    <cofactor evidence="1">
        <name>Mg(2+)</name>
        <dbReference type="ChEBI" id="CHEBI:18420"/>
    </cofactor>
</comment>
<dbReference type="SUPFAM" id="SSF56214">
    <property type="entry name" value="4'-phosphopantetheinyl transferase"/>
    <property type="match status" value="1"/>
</dbReference>
<keyword evidence="1" id="KW-0479">Metal-binding</keyword>